<feature type="transmembrane region" description="Helical" evidence="8">
    <location>
        <begin position="94"/>
        <end position="116"/>
    </location>
</feature>
<gene>
    <name evidence="9" type="ORF">AWM70_13335</name>
</gene>
<evidence type="ECO:0000256" key="2">
    <source>
        <dbReference type="ARBA" id="ARBA00008821"/>
    </source>
</evidence>
<dbReference type="InterPro" id="IPR006043">
    <property type="entry name" value="NCS2"/>
</dbReference>
<dbReference type="PANTHER" id="PTHR42810">
    <property type="entry name" value="PURINE PERMEASE C1399.01C-RELATED"/>
    <property type="match status" value="1"/>
</dbReference>
<keyword evidence="6 8" id="KW-1133">Transmembrane helix</keyword>
<dbReference type="Proteomes" id="UP000092573">
    <property type="component" value="Chromosome"/>
</dbReference>
<keyword evidence="5 8" id="KW-0812">Transmembrane</keyword>
<feature type="transmembrane region" description="Helical" evidence="8">
    <location>
        <begin position="12"/>
        <end position="34"/>
    </location>
</feature>
<dbReference type="NCBIfam" id="NF007995">
    <property type="entry name" value="PRK10720.1"/>
    <property type="match status" value="1"/>
</dbReference>
<dbReference type="PANTHER" id="PTHR42810:SF4">
    <property type="entry name" value="URIC ACID TRANSPORTER UACT"/>
    <property type="match status" value="1"/>
</dbReference>
<dbReference type="RefSeq" id="WP_068697148.1">
    <property type="nucleotide sequence ID" value="NZ_CP014167.1"/>
</dbReference>
<dbReference type="OrthoDB" id="9779092at2"/>
<evidence type="ECO:0000256" key="1">
    <source>
        <dbReference type="ARBA" id="ARBA00004651"/>
    </source>
</evidence>
<feature type="transmembrane region" description="Helical" evidence="8">
    <location>
        <begin position="193"/>
        <end position="212"/>
    </location>
</feature>
<evidence type="ECO:0000313" key="9">
    <source>
        <dbReference type="EMBL" id="ANS75467.1"/>
    </source>
</evidence>
<name>A0A1B1N210_9BACL</name>
<feature type="transmembrane region" description="Helical" evidence="8">
    <location>
        <begin position="232"/>
        <end position="250"/>
    </location>
</feature>
<feature type="transmembrane region" description="Helical" evidence="8">
    <location>
        <begin position="376"/>
        <end position="395"/>
    </location>
</feature>
<sequence length="439" mass="45702">MQREIQVNEKLPFGPGLLLSLQHLFAMFGSTILVPNLFHVDPGTILLMNGIGTLLYILICKGNIPAYLGSSFAFIAPVTSVLQEHGYSSSSYSLVLGAFVVTGIIFAIVALIIRFAGTGWLDIVFPPAAMGAIVALIGLELIPVAAQMAGLIAPDGADPASWTPDGKVIALSLITLTVTLLGAVMFRGFPKIIHILIGIVVGYVLAFPLGLMDTSAIRDAHLVQLPTFTTPTFNWSVILTIIPVSLVVIVEHVGHLLVTGNIVGKNLSKDPGLDRSLLGNGISTILSGFVGSTPNTTYGENIGVMALTRVYSVFVVGGAAIIAIVLSFSGTFTGAIAAIPQPVMGGVSLLLFGVIAASGLRILVEQKVDYSKAQNLLLTTVVLVTGLSGASVTLGSVQLKGMALATIVGILLSLFFRLLQVTGLSNESGEPAPPAKNPD</sequence>
<dbReference type="NCBIfam" id="TIGR00801">
    <property type="entry name" value="ncs2"/>
    <property type="match status" value="1"/>
</dbReference>
<keyword evidence="3" id="KW-0813">Transport</keyword>
<evidence type="ECO:0000313" key="10">
    <source>
        <dbReference type="Proteomes" id="UP000092573"/>
    </source>
</evidence>
<evidence type="ECO:0000256" key="3">
    <source>
        <dbReference type="ARBA" id="ARBA00022448"/>
    </source>
</evidence>
<feature type="transmembrane region" description="Helical" evidence="8">
    <location>
        <begin position="401"/>
        <end position="419"/>
    </location>
</feature>
<dbReference type="AlphaFoldDB" id="A0A1B1N210"/>
<evidence type="ECO:0000256" key="4">
    <source>
        <dbReference type="ARBA" id="ARBA00022475"/>
    </source>
</evidence>
<dbReference type="EMBL" id="CP014167">
    <property type="protein sequence ID" value="ANS75467.1"/>
    <property type="molecule type" value="Genomic_DNA"/>
</dbReference>
<keyword evidence="10" id="KW-1185">Reference proteome</keyword>
<dbReference type="GO" id="GO:0042907">
    <property type="term" value="F:xanthine transmembrane transporter activity"/>
    <property type="evidence" value="ECO:0007669"/>
    <property type="project" value="TreeGrafter"/>
</dbReference>
<dbReference type="PROSITE" id="PS01116">
    <property type="entry name" value="XANTH_URACIL_PERMASE"/>
    <property type="match status" value="1"/>
</dbReference>
<evidence type="ECO:0000256" key="8">
    <source>
        <dbReference type="SAM" id="Phobius"/>
    </source>
</evidence>
<proteinExistence type="inferred from homology"/>
<evidence type="ECO:0000256" key="5">
    <source>
        <dbReference type="ARBA" id="ARBA00022692"/>
    </source>
</evidence>
<comment type="similarity">
    <text evidence="2">Belongs to the nucleobase:cation symporter-2 (NCS2) (TC 2.A.40) family.</text>
</comment>
<feature type="transmembrane region" description="Helical" evidence="8">
    <location>
        <begin position="128"/>
        <end position="148"/>
    </location>
</feature>
<feature type="transmembrane region" description="Helical" evidence="8">
    <location>
        <begin position="168"/>
        <end position="186"/>
    </location>
</feature>
<dbReference type="InterPro" id="IPR006042">
    <property type="entry name" value="Xan_ur_permease"/>
</dbReference>
<feature type="transmembrane region" description="Helical" evidence="8">
    <location>
        <begin position="310"/>
        <end position="337"/>
    </location>
</feature>
<feature type="transmembrane region" description="Helical" evidence="8">
    <location>
        <begin position="343"/>
        <end position="364"/>
    </location>
</feature>
<dbReference type="STRING" id="1462996.AWM70_13335"/>
<reference evidence="9 10" key="1">
    <citation type="submission" date="2016-01" db="EMBL/GenBank/DDBJ databases">
        <title>Complete Genome Sequence of Paenibacillus yonginensis DCY84, a novel Plant Growth-Promoting Bacteria with Elicitation of Induced Systemic Resistance.</title>
        <authorList>
            <person name="Kim Y.J."/>
            <person name="Yang D.C."/>
            <person name="Sukweenadhi J."/>
        </authorList>
    </citation>
    <scope>NUCLEOTIDE SEQUENCE [LARGE SCALE GENOMIC DNA]</scope>
    <source>
        <strain evidence="9 10">DCY84</strain>
    </source>
</reference>
<organism evidence="9 10">
    <name type="scientific">Paenibacillus yonginensis</name>
    <dbReference type="NCBI Taxonomy" id="1462996"/>
    <lineage>
        <taxon>Bacteria</taxon>
        <taxon>Bacillati</taxon>
        <taxon>Bacillota</taxon>
        <taxon>Bacilli</taxon>
        <taxon>Bacillales</taxon>
        <taxon>Paenibacillaceae</taxon>
        <taxon>Paenibacillus</taxon>
    </lineage>
</organism>
<dbReference type="Pfam" id="PF00860">
    <property type="entry name" value="Xan_ur_permease"/>
    <property type="match status" value="1"/>
</dbReference>
<protein>
    <submittedName>
        <fullName evidence="9">Uracil/xanthine transporter</fullName>
    </submittedName>
</protein>
<evidence type="ECO:0000256" key="7">
    <source>
        <dbReference type="ARBA" id="ARBA00023136"/>
    </source>
</evidence>
<keyword evidence="7 8" id="KW-0472">Membrane</keyword>
<accession>A0A1B1N210</accession>
<feature type="transmembrane region" description="Helical" evidence="8">
    <location>
        <begin position="66"/>
        <end position="82"/>
    </location>
</feature>
<dbReference type="GO" id="GO:0005886">
    <property type="term" value="C:plasma membrane"/>
    <property type="evidence" value="ECO:0007669"/>
    <property type="project" value="UniProtKB-SubCell"/>
</dbReference>
<dbReference type="KEGG" id="pyg:AWM70_13335"/>
<comment type="subcellular location">
    <subcellularLocation>
        <location evidence="1">Cell membrane</location>
        <topology evidence="1">Multi-pass membrane protein</topology>
    </subcellularLocation>
</comment>
<feature type="transmembrane region" description="Helical" evidence="8">
    <location>
        <begin position="40"/>
        <end position="59"/>
    </location>
</feature>
<evidence type="ECO:0000256" key="6">
    <source>
        <dbReference type="ARBA" id="ARBA00022989"/>
    </source>
</evidence>
<keyword evidence="4" id="KW-1003">Cell membrane</keyword>